<feature type="region of interest" description="Disordered" evidence="1">
    <location>
        <begin position="149"/>
        <end position="168"/>
    </location>
</feature>
<name>K0QZU8_THAOC</name>
<evidence type="ECO:0000313" key="3">
    <source>
        <dbReference type="Proteomes" id="UP000266841"/>
    </source>
</evidence>
<proteinExistence type="predicted"/>
<comment type="caution">
    <text evidence="2">The sequence shown here is derived from an EMBL/GenBank/DDBJ whole genome shotgun (WGS) entry which is preliminary data.</text>
</comment>
<sequence length="240" mass="26530">MTSLGRGELLLNHESPSNGGWQQGLSFPGCAAYRTKTTYAGQKSRIFAPEDVIEGIHPDRSGALLGGSRPLAYDTNKTRRAEAPFGPAGDDNGRRYEPPRYRIGLVMAFMPSRQRLPAAPGKPSFPYLKVYYLPRRCVLAEPSQRTCDIKSPRLDGAQDHGPNRRNPRIGAVRLGEEDGIIPYRLALATILAVNWASEAERRPRLAHYVDGAGDNNEWMDGYSTTTLYTDGHHKIISTPP</sequence>
<dbReference type="AlphaFoldDB" id="K0QZU8"/>
<gene>
    <name evidence="2" type="ORF">THAOC_36653</name>
</gene>
<reference evidence="2 3" key="1">
    <citation type="journal article" date="2012" name="Genome Biol.">
        <title>Genome and low-iron response of an oceanic diatom adapted to chronic iron limitation.</title>
        <authorList>
            <person name="Lommer M."/>
            <person name="Specht M."/>
            <person name="Roy A.S."/>
            <person name="Kraemer L."/>
            <person name="Andreson R."/>
            <person name="Gutowska M.A."/>
            <person name="Wolf J."/>
            <person name="Bergner S.V."/>
            <person name="Schilhabel M.B."/>
            <person name="Klostermeier U.C."/>
            <person name="Beiko R.G."/>
            <person name="Rosenstiel P."/>
            <person name="Hippler M."/>
            <person name="Laroche J."/>
        </authorList>
    </citation>
    <scope>NUCLEOTIDE SEQUENCE [LARGE SCALE GENOMIC DNA]</scope>
    <source>
        <strain evidence="2 3">CCMP1005</strain>
    </source>
</reference>
<protein>
    <submittedName>
        <fullName evidence="2">Uncharacterized protein</fullName>
    </submittedName>
</protein>
<accession>K0QZU8</accession>
<evidence type="ECO:0000313" key="2">
    <source>
        <dbReference type="EMBL" id="EJK44780.1"/>
    </source>
</evidence>
<evidence type="ECO:0000256" key="1">
    <source>
        <dbReference type="SAM" id="MobiDB-lite"/>
    </source>
</evidence>
<keyword evidence="3" id="KW-1185">Reference proteome</keyword>
<dbReference type="Proteomes" id="UP000266841">
    <property type="component" value="Unassembled WGS sequence"/>
</dbReference>
<organism evidence="2 3">
    <name type="scientific">Thalassiosira oceanica</name>
    <name type="common">Marine diatom</name>
    <dbReference type="NCBI Taxonomy" id="159749"/>
    <lineage>
        <taxon>Eukaryota</taxon>
        <taxon>Sar</taxon>
        <taxon>Stramenopiles</taxon>
        <taxon>Ochrophyta</taxon>
        <taxon>Bacillariophyta</taxon>
        <taxon>Coscinodiscophyceae</taxon>
        <taxon>Thalassiosirophycidae</taxon>
        <taxon>Thalassiosirales</taxon>
        <taxon>Thalassiosiraceae</taxon>
        <taxon>Thalassiosira</taxon>
    </lineage>
</organism>
<feature type="compositionally biased region" description="Basic and acidic residues" evidence="1">
    <location>
        <begin position="149"/>
        <end position="162"/>
    </location>
</feature>
<dbReference type="EMBL" id="AGNL01049233">
    <property type="protein sequence ID" value="EJK44780.1"/>
    <property type="molecule type" value="Genomic_DNA"/>
</dbReference>